<evidence type="ECO:0000256" key="3">
    <source>
        <dbReference type="ARBA" id="ARBA00023295"/>
    </source>
</evidence>
<feature type="domain" description="Beta-hexosaminidase bacterial type N-terminal" evidence="5">
    <location>
        <begin position="83"/>
        <end position="136"/>
    </location>
</feature>
<dbReference type="RefSeq" id="WP_375528434.1">
    <property type="nucleotide sequence ID" value="NZ_JBHILM010000047.1"/>
</dbReference>
<dbReference type="EMBL" id="JBHILM010000047">
    <property type="protein sequence ID" value="MFB5684764.1"/>
    <property type="molecule type" value="Genomic_DNA"/>
</dbReference>
<organism evidence="6 7">
    <name type="scientific">Paenibacillus terreus</name>
    <dbReference type="NCBI Taxonomy" id="1387834"/>
    <lineage>
        <taxon>Bacteria</taxon>
        <taxon>Bacillati</taxon>
        <taxon>Bacillota</taxon>
        <taxon>Bacilli</taxon>
        <taxon>Bacillales</taxon>
        <taxon>Paenibacillaceae</taxon>
        <taxon>Paenibacillus</taxon>
    </lineage>
</organism>
<reference evidence="6 7" key="1">
    <citation type="submission" date="2024-09" db="EMBL/GenBank/DDBJ databases">
        <authorList>
            <person name="Ruan L."/>
        </authorList>
    </citation>
    <scope>NUCLEOTIDE SEQUENCE [LARGE SCALE GENOMIC DNA]</scope>
    <source>
        <strain evidence="6 7">D33</strain>
    </source>
</reference>
<dbReference type="InterPro" id="IPR029018">
    <property type="entry name" value="Hex-like_dom2"/>
</dbReference>
<protein>
    <submittedName>
        <fullName evidence="6">Family 20 glycosylhydrolase</fullName>
    </submittedName>
</protein>
<evidence type="ECO:0000313" key="7">
    <source>
        <dbReference type="Proteomes" id="UP001580407"/>
    </source>
</evidence>
<dbReference type="InterPro" id="IPR038901">
    <property type="entry name" value="HEXDC-like"/>
</dbReference>
<evidence type="ECO:0000259" key="4">
    <source>
        <dbReference type="Pfam" id="PF00728"/>
    </source>
</evidence>
<keyword evidence="3" id="KW-0326">Glycosidase</keyword>
<keyword evidence="2" id="KW-0378">Hydrolase</keyword>
<dbReference type="PANTHER" id="PTHR21040:SF8">
    <property type="entry name" value="BCDNA.GH04120"/>
    <property type="match status" value="1"/>
</dbReference>
<dbReference type="SUPFAM" id="SSF51445">
    <property type="entry name" value="(Trans)glycosidases"/>
    <property type="match status" value="1"/>
</dbReference>
<sequence length="608" mass="69719">MLTTLPLAKRVFPREGEMYEPDPNGRMILSAPEPDGRLTEAIRRLFPGSIPHVEYVEHSGSAFPYSLRWGPQTEKDRPSLLEGVQSLPREGYCLTLSRSTVLIAANDAAGMFYGLQTLRQLLDQGAPLQAVDITDWPDVPLRCMNYDLRQTFSKPELLINYLDTMAAFKTNALLIEYEDKFPFAQHKELAHPRHALTSELLSELLDAAHRNYIEVIPLQQTFGHLEYILGRDEYKHLRETESSTGELCPSRPESFALVSSLLDEVAARHPRSRYLHLGCDEIYSLCECPTCRELFKGSRNQAFLYFVNRLIGHTCALGKKPIIWQDILADCSDTQLRMLDPRVTVMIWHYNGKNINRLVSPLASRLRNLGIEVMGAPSVRCFDRKDDQNYPLVEARIANIDQWAEVAGEHSLAGLVGTNWTAVFSLGVPYGIFETSWYTSAYFADACWNRVRSGGSRFIDRFLHIFHGIRPETAEALLGRHDDTDYYSAMPKLLDAVVKNPDTAHLITAMIDYETAADRSRTIHKYVYRWQLYPGSEPEWRSLTNNYRVTRVGLRRARTRMQAALRMFQPADMAEHYLLSRFYLHDYLDENLYKMIGLTEETKQEGFE</sequence>
<comment type="similarity">
    <text evidence="1">Belongs to the glycosyl hydrolase 20 family.</text>
</comment>
<evidence type="ECO:0000313" key="6">
    <source>
        <dbReference type="EMBL" id="MFB5684764.1"/>
    </source>
</evidence>
<dbReference type="Proteomes" id="UP001580407">
    <property type="component" value="Unassembled WGS sequence"/>
</dbReference>
<dbReference type="InterPro" id="IPR017853">
    <property type="entry name" value="GH"/>
</dbReference>
<evidence type="ECO:0000259" key="5">
    <source>
        <dbReference type="Pfam" id="PF02838"/>
    </source>
</evidence>
<keyword evidence="7" id="KW-1185">Reference proteome</keyword>
<dbReference type="PANTHER" id="PTHR21040">
    <property type="entry name" value="BCDNA.GH04120"/>
    <property type="match status" value="1"/>
</dbReference>
<dbReference type="Pfam" id="PF02838">
    <property type="entry name" value="Glyco_hydro_20b"/>
    <property type="match status" value="1"/>
</dbReference>
<gene>
    <name evidence="6" type="ORF">ACE3NQ_28035</name>
</gene>
<dbReference type="InterPro" id="IPR015882">
    <property type="entry name" value="HEX_bac_N"/>
</dbReference>
<dbReference type="Gene3D" id="3.20.20.80">
    <property type="entry name" value="Glycosidases"/>
    <property type="match status" value="1"/>
</dbReference>
<dbReference type="SUPFAM" id="SSF55545">
    <property type="entry name" value="beta-N-acetylhexosaminidase-like domain"/>
    <property type="match status" value="1"/>
</dbReference>
<evidence type="ECO:0000256" key="2">
    <source>
        <dbReference type="ARBA" id="ARBA00022801"/>
    </source>
</evidence>
<dbReference type="Pfam" id="PF00728">
    <property type="entry name" value="Glyco_hydro_20"/>
    <property type="match status" value="1"/>
</dbReference>
<dbReference type="Gene3D" id="3.30.379.10">
    <property type="entry name" value="Chitobiase/beta-hexosaminidase domain 2-like"/>
    <property type="match status" value="1"/>
</dbReference>
<comment type="caution">
    <text evidence="6">The sequence shown here is derived from an EMBL/GenBank/DDBJ whole genome shotgun (WGS) entry which is preliminary data.</text>
</comment>
<feature type="domain" description="Glycoside hydrolase family 20 catalytic" evidence="4">
    <location>
        <begin position="142"/>
        <end position="357"/>
    </location>
</feature>
<proteinExistence type="inferred from homology"/>
<name>A0ABV5BGC6_9BACL</name>
<dbReference type="InterPro" id="IPR015883">
    <property type="entry name" value="Glyco_hydro_20_cat"/>
</dbReference>
<accession>A0ABV5BGC6</accession>
<dbReference type="InterPro" id="IPR025705">
    <property type="entry name" value="Beta_hexosaminidase_sua/sub"/>
</dbReference>
<dbReference type="PRINTS" id="PR00738">
    <property type="entry name" value="GLHYDRLASE20"/>
</dbReference>
<evidence type="ECO:0000256" key="1">
    <source>
        <dbReference type="ARBA" id="ARBA00006285"/>
    </source>
</evidence>